<dbReference type="GO" id="GO:0004560">
    <property type="term" value="F:alpha-L-fucosidase activity"/>
    <property type="evidence" value="ECO:0007669"/>
    <property type="project" value="UniProtKB-EC"/>
</dbReference>
<comment type="similarity">
    <text evidence="1">Belongs to the glycosyl hydrolase 29 family.</text>
</comment>
<feature type="domain" description="Glycoside hydrolase family 29 N-terminal" evidence="7">
    <location>
        <begin position="25"/>
        <end position="78"/>
    </location>
</feature>
<keyword evidence="4" id="KW-0378">Hydrolase</keyword>
<gene>
    <name evidence="8" type="ORF">L798_02847</name>
</gene>
<dbReference type="InterPro" id="IPR000933">
    <property type="entry name" value="Glyco_hydro_29"/>
</dbReference>
<dbReference type="Gene3D" id="3.20.20.80">
    <property type="entry name" value="Glycosidases"/>
    <property type="match status" value="1"/>
</dbReference>
<evidence type="ECO:0000259" key="7">
    <source>
        <dbReference type="Pfam" id="PF01120"/>
    </source>
</evidence>
<keyword evidence="9" id="KW-1185">Reference proteome</keyword>
<evidence type="ECO:0000313" key="8">
    <source>
        <dbReference type="EMBL" id="KDR21958.1"/>
    </source>
</evidence>
<dbReference type="SUPFAM" id="SSF51445">
    <property type="entry name" value="(Trans)glycosidases"/>
    <property type="match status" value="1"/>
</dbReference>
<accession>A0A067RFX9</accession>
<dbReference type="PANTHER" id="PTHR10030">
    <property type="entry name" value="ALPHA-L-FUCOSIDASE"/>
    <property type="match status" value="1"/>
</dbReference>
<evidence type="ECO:0000256" key="6">
    <source>
        <dbReference type="SAM" id="SignalP"/>
    </source>
</evidence>
<dbReference type="Proteomes" id="UP000027135">
    <property type="component" value="Unassembled WGS sequence"/>
</dbReference>
<evidence type="ECO:0000256" key="1">
    <source>
        <dbReference type="ARBA" id="ARBA00007951"/>
    </source>
</evidence>
<sequence length="79" mass="9104">MAALWCMSVLLGAIVASHYESVEASILRYNPTWESLDSRPLPQWYDDAKFGIFIHWGVFSVPSFGSEWFWNSWKGNTES</sequence>
<dbReference type="GO" id="GO:0005764">
    <property type="term" value="C:lysosome"/>
    <property type="evidence" value="ECO:0007669"/>
    <property type="project" value="TreeGrafter"/>
</dbReference>
<keyword evidence="5" id="KW-0326">Glycosidase</keyword>
<evidence type="ECO:0000256" key="4">
    <source>
        <dbReference type="ARBA" id="ARBA00022801"/>
    </source>
</evidence>
<evidence type="ECO:0000256" key="5">
    <source>
        <dbReference type="ARBA" id="ARBA00023295"/>
    </source>
</evidence>
<organism evidence="8 9">
    <name type="scientific">Zootermopsis nevadensis</name>
    <name type="common">Dampwood termite</name>
    <dbReference type="NCBI Taxonomy" id="136037"/>
    <lineage>
        <taxon>Eukaryota</taxon>
        <taxon>Metazoa</taxon>
        <taxon>Ecdysozoa</taxon>
        <taxon>Arthropoda</taxon>
        <taxon>Hexapoda</taxon>
        <taxon>Insecta</taxon>
        <taxon>Pterygota</taxon>
        <taxon>Neoptera</taxon>
        <taxon>Polyneoptera</taxon>
        <taxon>Dictyoptera</taxon>
        <taxon>Blattodea</taxon>
        <taxon>Blattoidea</taxon>
        <taxon>Termitoidae</taxon>
        <taxon>Termopsidae</taxon>
        <taxon>Zootermopsis</taxon>
    </lineage>
</organism>
<name>A0A067RFX9_ZOONE</name>
<dbReference type="AlphaFoldDB" id="A0A067RFX9"/>
<protein>
    <recommendedName>
        <fullName evidence="2">alpha-L-fucosidase</fullName>
        <ecNumber evidence="2">3.2.1.51</ecNumber>
    </recommendedName>
</protein>
<feature type="signal peptide" evidence="6">
    <location>
        <begin position="1"/>
        <end position="24"/>
    </location>
</feature>
<evidence type="ECO:0000256" key="2">
    <source>
        <dbReference type="ARBA" id="ARBA00012662"/>
    </source>
</evidence>
<dbReference type="EMBL" id="KK852529">
    <property type="protein sequence ID" value="KDR21958.1"/>
    <property type="molecule type" value="Genomic_DNA"/>
</dbReference>
<reference evidence="8 9" key="1">
    <citation type="journal article" date="2014" name="Nat. Commun.">
        <title>Molecular traces of alternative social organization in a termite genome.</title>
        <authorList>
            <person name="Terrapon N."/>
            <person name="Li C."/>
            <person name="Robertson H.M."/>
            <person name="Ji L."/>
            <person name="Meng X."/>
            <person name="Booth W."/>
            <person name="Chen Z."/>
            <person name="Childers C.P."/>
            <person name="Glastad K.M."/>
            <person name="Gokhale K."/>
            <person name="Gowin J."/>
            <person name="Gronenberg W."/>
            <person name="Hermansen R.A."/>
            <person name="Hu H."/>
            <person name="Hunt B.G."/>
            <person name="Huylmans A.K."/>
            <person name="Khalil S.M."/>
            <person name="Mitchell R.D."/>
            <person name="Munoz-Torres M.C."/>
            <person name="Mustard J.A."/>
            <person name="Pan H."/>
            <person name="Reese J.T."/>
            <person name="Scharf M.E."/>
            <person name="Sun F."/>
            <person name="Vogel H."/>
            <person name="Xiao J."/>
            <person name="Yang W."/>
            <person name="Yang Z."/>
            <person name="Yang Z."/>
            <person name="Zhou J."/>
            <person name="Zhu J."/>
            <person name="Brent C.S."/>
            <person name="Elsik C.G."/>
            <person name="Goodisman M.A."/>
            <person name="Liberles D.A."/>
            <person name="Roe R.M."/>
            <person name="Vargo E.L."/>
            <person name="Vilcinskas A."/>
            <person name="Wang J."/>
            <person name="Bornberg-Bauer E."/>
            <person name="Korb J."/>
            <person name="Zhang G."/>
            <person name="Liebig J."/>
        </authorList>
    </citation>
    <scope>NUCLEOTIDE SEQUENCE [LARGE SCALE GENOMIC DNA]</scope>
    <source>
        <tissue evidence="8">Whole organism</tissue>
    </source>
</reference>
<dbReference type="eggNOG" id="KOG3340">
    <property type="taxonomic scope" value="Eukaryota"/>
</dbReference>
<evidence type="ECO:0000313" key="9">
    <source>
        <dbReference type="Proteomes" id="UP000027135"/>
    </source>
</evidence>
<dbReference type="EC" id="3.2.1.51" evidence="2"/>
<dbReference type="GO" id="GO:0016139">
    <property type="term" value="P:glycoside catabolic process"/>
    <property type="evidence" value="ECO:0007669"/>
    <property type="project" value="TreeGrafter"/>
</dbReference>
<dbReference type="InterPro" id="IPR017853">
    <property type="entry name" value="GH"/>
</dbReference>
<dbReference type="InterPro" id="IPR057739">
    <property type="entry name" value="Glyco_hydro_29_N"/>
</dbReference>
<dbReference type="Pfam" id="PF01120">
    <property type="entry name" value="Alpha_L_fucos"/>
    <property type="match status" value="1"/>
</dbReference>
<evidence type="ECO:0000256" key="3">
    <source>
        <dbReference type="ARBA" id="ARBA00022729"/>
    </source>
</evidence>
<dbReference type="InParanoid" id="A0A067RFX9"/>
<dbReference type="PANTHER" id="PTHR10030:SF37">
    <property type="entry name" value="ALPHA-L-FUCOSIDASE-RELATED"/>
    <property type="match status" value="1"/>
</dbReference>
<keyword evidence="3 6" id="KW-0732">Signal</keyword>
<feature type="chain" id="PRO_5001645114" description="alpha-L-fucosidase" evidence="6">
    <location>
        <begin position="25"/>
        <end position="79"/>
    </location>
</feature>
<proteinExistence type="inferred from homology"/>
<dbReference type="GO" id="GO:0006004">
    <property type="term" value="P:fucose metabolic process"/>
    <property type="evidence" value="ECO:0007669"/>
    <property type="project" value="TreeGrafter"/>
</dbReference>